<dbReference type="InterPro" id="IPR029063">
    <property type="entry name" value="SAM-dependent_MTases_sf"/>
</dbReference>
<sequence length="864" mass="96796">MKVAVVGIGVAGLTAAQTLAAAGAQVTLYEKEDYIGGHARTVHHGGIGLDTGFMVFNRVTYPNMIDYFEQAGVEMEESDMSFSVSLDGGRGCEWGSNSLGGLFAQKRNMINPYFYQMIREIVRFKEDVLSYLEKLESGDESIRKDETLGEFLVSHKYSSKFRDCYLVPVCGSIWSCSTDVVLGFSAASILTFCKNHHLLQLFGRPQWLTVKGRSETYVAKMVASLQAAGASIRTSCGVKRISSTTEGVEVEDIHGRVEVFDRCVVGSHAPDALQMLGEGATHEERTILGAFQYSPSTIYLHRDDKLMPRNQAAWCAWNFLGDPNGQVCVTYWLNTLQNLGDTGKPYLVTLNPPEEPSDIVNVWRNSHPIPSPGAAKATKDFGTIQGKRGVWFCGAYLGYGFHEDGLKAGLEAAFDLLGTHFNALPLVKQMVPTYLESAARLVVTSFFRKFIRTGYVQLFESGGTVFNFFGDEKGSTLRTGLRILNPAFYWKIATRQDLGLADAYVDGDFTFVNQKDGLLNFLLIVIANRDIDRLSSNQIAVKAWWSPVLLTSALGSATSYLRHAMRSNSLTNTRRNISQHYDLSNDMFSLFLDETMTYSCAIFKGPEEPLIDAQMRKINHLIDKARVESTHEVLEIGSGWGALAIQLVRRTGCRYTGITLSQEQLEYAQNVVKEARLEDKITFQLVDYRNVQGYHRFNRIISCEMLEAVGHEYYAEWFRRCDDLLAKDGLVVVQVISIPEERYDAYRLSSDFIKEYIFPGGCLPSFAALTGAMASGSSFCVEHMENIGIHYCETLLRWQEQFQRNRNKIIKLGFGEKFIRTWDYYFFYCAAGFKSCTLGVLQIVFSRPGNETAMGCPYVSFPTA</sequence>
<dbReference type="InterPro" id="IPR026669">
    <property type="entry name" value="Arsenite_MeTrfase-like"/>
</dbReference>
<comment type="caution">
    <text evidence="3">The sequence shown here is derived from an EMBL/GenBank/DDBJ whole genome shotgun (WGS) entry which is preliminary data.</text>
</comment>
<dbReference type="Pfam" id="PF01593">
    <property type="entry name" value="Amino_oxidase"/>
    <property type="match status" value="1"/>
</dbReference>
<feature type="signal peptide" evidence="1">
    <location>
        <begin position="1"/>
        <end position="16"/>
    </location>
</feature>
<dbReference type="PRINTS" id="PR00419">
    <property type="entry name" value="ADXRDTASE"/>
</dbReference>
<dbReference type="Gene3D" id="3.50.50.60">
    <property type="entry name" value="FAD/NAD(P)-binding domain"/>
    <property type="match status" value="1"/>
</dbReference>
<dbReference type="Proteomes" id="UP000822688">
    <property type="component" value="Chromosome 2"/>
</dbReference>
<evidence type="ECO:0000313" key="3">
    <source>
        <dbReference type="EMBL" id="KAG0586798.1"/>
    </source>
</evidence>
<evidence type="ECO:0000313" key="4">
    <source>
        <dbReference type="Proteomes" id="UP000822688"/>
    </source>
</evidence>
<keyword evidence="4" id="KW-1185">Reference proteome</keyword>
<gene>
    <name evidence="3" type="ORF">KC19_2G118200</name>
</gene>
<feature type="chain" id="PRO_5035864525" description="Amine oxidase domain-containing protein" evidence="1">
    <location>
        <begin position="17"/>
        <end position="864"/>
    </location>
</feature>
<evidence type="ECO:0000256" key="1">
    <source>
        <dbReference type="SAM" id="SignalP"/>
    </source>
</evidence>
<protein>
    <recommendedName>
        <fullName evidence="2">Amine oxidase domain-containing protein</fullName>
    </recommendedName>
</protein>
<dbReference type="Gene3D" id="3.40.50.150">
    <property type="entry name" value="Vaccinia Virus protein VP39"/>
    <property type="match status" value="1"/>
</dbReference>
<dbReference type="PANTHER" id="PTHR43675:SF30">
    <property type="entry name" value="CYCLOPROPANE-FATTY-ACYL-PHOSPHOLIPID SYNTHASE"/>
    <property type="match status" value="1"/>
</dbReference>
<dbReference type="GO" id="GO:0008168">
    <property type="term" value="F:methyltransferase activity"/>
    <property type="evidence" value="ECO:0007669"/>
    <property type="project" value="TreeGrafter"/>
</dbReference>
<dbReference type="CDD" id="cd02440">
    <property type="entry name" value="AdoMet_MTases"/>
    <property type="match status" value="1"/>
</dbReference>
<organism evidence="3 4">
    <name type="scientific">Ceratodon purpureus</name>
    <name type="common">Fire moss</name>
    <name type="synonym">Dicranum purpureum</name>
    <dbReference type="NCBI Taxonomy" id="3225"/>
    <lineage>
        <taxon>Eukaryota</taxon>
        <taxon>Viridiplantae</taxon>
        <taxon>Streptophyta</taxon>
        <taxon>Embryophyta</taxon>
        <taxon>Bryophyta</taxon>
        <taxon>Bryophytina</taxon>
        <taxon>Bryopsida</taxon>
        <taxon>Dicranidae</taxon>
        <taxon>Pseudoditrichales</taxon>
        <taxon>Ditrichaceae</taxon>
        <taxon>Ceratodon</taxon>
    </lineage>
</organism>
<proteinExistence type="predicted"/>
<dbReference type="InterPro" id="IPR002937">
    <property type="entry name" value="Amino_oxidase"/>
</dbReference>
<reference evidence="3" key="1">
    <citation type="submission" date="2020-06" db="EMBL/GenBank/DDBJ databases">
        <title>WGS assembly of Ceratodon purpureus strain R40.</title>
        <authorList>
            <person name="Carey S.B."/>
            <person name="Jenkins J."/>
            <person name="Shu S."/>
            <person name="Lovell J.T."/>
            <person name="Sreedasyam A."/>
            <person name="Maumus F."/>
            <person name="Tiley G.P."/>
            <person name="Fernandez-Pozo N."/>
            <person name="Barry K."/>
            <person name="Chen C."/>
            <person name="Wang M."/>
            <person name="Lipzen A."/>
            <person name="Daum C."/>
            <person name="Saski C.A."/>
            <person name="Payton A.C."/>
            <person name="Mcbreen J.C."/>
            <person name="Conrad R.E."/>
            <person name="Kollar L.M."/>
            <person name="Olsson S."/>
            <person name="Huttunen S."/>
            <person name="Landis J.B."/>
            <person name="Wickett N.J."/>
            <person name="Johnson M.G."/>
            <person name="Rensing S.A."/>
            <person name="Grimwood J."/>
            <person name="Schmutz J."/>
            <person name="Mcdaniel S.F."/>
        </authorList>
    </citation>
    <scope>NUCLEOTIDE SEQUENCE</scope>
    <source>
        <strain evidence="3">R40</strain>
    </source>
</reference>
<dbReference type="Gene3D" id="3.30.70.1990">
    <property type="match status" value="1"/>
</dbReference>
<feature type="domain" description="Amine oxidase" evidence="2">
    <location>
        <begin position="10"/>
        <end position="273"/>
    </location>
</feature>
<dbReference type="Pfam" id="PF02353">
    <property type="entry name" value="CMAS"/>
    <property type="match status" value="1"/>
</dbReference>
<dbReference type="SUPFAM" id="SSF53335">
    <property type="entry name" value="S-adenosyl-L-methionine-dependent methyltransferases"/>
    <property type="match status" value="1"/>
</dbReference>
<dbReference type="Gene3D" id="1.10.405.20">
    <property type="match status" value="1"/>
</dbReference>
<accession>A0A8T0IVU8</accession>
<evidence type="ECO:0000259" key="2">
    <source>
        <dbReference type="Pfam" id="PF01593"/>
    </source>
</evidence>
<name>A0A8T0IVU8_CERPU</name>
<dbReference type="InterPro" id="IPR036188">
    <property type="entry name" value="FAD/NAD-bd_sf"/>
</dbReference>
<dbReference type="EMBL" id="CM026422">
    <property type="protein sequence ID" value="KAG0586798.1"/>
    <property type="molecule type" value="Genomic_DNA"/>
</dbReference>
<dbReference type="GO" id="GO:0016491">
    <property type="term" value="F:oxidoreductase activity"/>
    <property type="evidence" value="ECO:0007669"/>
    <property type="project" value="InterPro"/>
</dbReference>
<keyword evidence="1" id="KW-0732">Signal</keyword>
<dbReference type="SUPFAM" id="SSF51905">
    <property type="entry name" value="FAD/NAD(P)-binding domain"/>
    <property type="match status" value="1"/>
</dbReference>
<dbReference type="AlphaFoldDB" id="A0A8T0IVU8"/>
<dbReference type="PANTHER" id="PTHR43675">
    <property type="entry name" value="ARSENITE METHYLTRANSFERASE"/>
    <property type="match status" value="1"/>
</dbReference>